<dbReference type="PROSITE" id="PS51666">
    <property type="entry name" value="QLQ"/>
    <property type="match status" value="1"/>
</dbReference>
<evidence type="ECO:0000313" key="9">
    <source>
        <dbReference type="EMBL" id="CAA7387704.1"/>
    </source>
</evidence>
<comment type="domain">
    <text evidence="5">The QLQ domain and WRC domain may be involved in protein-protein interaction and DNA-binding, respectively.</text>
</comment>
<keyword evidence="10" id="KW-1185">Reference proteome</keyword>
<dbReference type="InterPro" id="IPR014978">
    <property type="entry name" value="Gln-Leu-Gln_QLQ"/>
</dbReference>
<feature type="compositionally biased region" description="Low complexity" evidence="6">
    <location>
        <begin position="252"/>
        <end position="266"/>
    </location>
</feature>
<proteinExistence type="inferred from homology"/>
<dbReference type="GO" id="GO:0005634">
    <property type="term" value="C:nucleus"/>
    <property type="evidence" value="ECO:0007669"/>
    <property type="project" value="UniProtKB-SubCell"/>
</dbReference>
<dbReference type="OrthoDB" id="1927209at2759"/>
<feature type="region of interest" description="Disordered" evidence="6">
    <location>
        <begin position="41"/>
        <end position="63"/>
    </location>
</feature>
<dbReference type="SMART" id="SM00951">
    <property type="entry name" value="QLQ"/>
    <property type="match status" value="1"/>
</dbReference>
<evidence type="ECO:0000256" key="2">
    <source>
        <dbReference type="ARBA" id="ARBA00008122"/>
    </source>
</evidence>
<keyword evidence="3 4" id="KW-0539">Nucleus</keyword>
<feature type="region of interest" description="Disordered" evidence="6">
    <location>
        <begin position="216"/>
        <end position="310"/>
    </location>
</feature>
<dbReference type="Pfam" id="PF08880">
    <property type="entry name" value="QLQ"/>
    <property type="match status" value="1"/>
</dbReference>
<dbReference type="InterPro" id="IPR014977">
    <property type="entry name" value="WRC_dom"/>
</dbReference>
<dbReference type="PANTHER" id="PTHR31602">
    <property type="entry name" value="GROWTH-REGULATING FACTOR 5"/>
    <property type="match status" value="1"/>
</dbReference>
<sequence length="530" mass="56368">MDYGGVVGIEGGGLGGSSSQGESTRQKVGFLGSGFHTRHFPAAPQRGKGFSSSSSSSSSSLFSDGKQQQMMMINFSSPNGGGSPYYHHHDGGSEMKKKKKMMHGVLAGVSGPFTPSQWLELEHQALIYKYLDANMPVPANLLVPIRKSSLNSSGFSSYAAAAAAAATTMRTTNSVGWGAFHAGFTGTADPEPGRCRRTDGKKWRCSRDAVVDQKYCERHMNRGRHRSRKPVEAHSGHPPAKAAAPPPPPSTLAVSGIGSSAGLGIAPPQQQQPQKNRFAMAAEHLSDQLSCSPTRQKLKKEASSTLPDQQRSLFHEFGGISSENLLGPPRSSFMEMRSGEEPQEDHPLRHFFDDWQQPKEEPFRPPSLAWPEEEAAPPSCNSPTARDGTTTLCPLRLSREADHHPVYMSLAIGGAQAPNEAHQRPPMAGSWIPVSWEPSMGGPLGEALNKTSSNNPVTGDGIKTAAGSSVLNLMAEGWLGSSPTGVLQKAAVFCSMSGSTGNSPPAETQQMTCESPSCLCDDLLLAGPPL</sequence>
<feature type="domain" description="QLQ" evidence="7">
    <location>
        <begin position="112"/>
        <end position="147"/>
    </location>
</feature>
<name>A0A7I8JVW9_SPIIN</name>
<feature type="domain" description="WRC" evidence="8">
    <location>
        <begin position="189"/>
        <end position="233"/>
    </location>
</feature>
<dbReference type="PROSITE" id="PS51667">
    <property type="entry name" value="WRC"/>
    <property type="match status" value="1"/>
</dbReference>
<dbReference type="Pfam" id="PF08879">
    <property type="entry name" value="WRC"/>
    <property type="match status" value="1"/>
</dbReference>
<dbReference type="Proteomes" id="UP000663760">
    <property type="component" value="Chromosome 1"/>
</dbReference>
<evidence type="ECO:0000256" key="1">
    <source>
        <dbReference type="ARBA" id="ARBA00004123"/>
    </source>
</evidence>
<dbReference type="PANTHER" id="PTHR31602:SF42">
    <property type="entry name" value="GROWTH-REGULATING FACTOR 2"/>
    <property type="match status" value="1"/>
</dbReference>
<organism evidence="9 10">
    <name type="scientific">Spirodela intermedia</name>
    <name type="common">Intermediate duckweed</name>
    <dbReference type="NCBI Taxonomy" id="51605"/>
    <lineage>
        <taxon>Eukaryota</taxon>
        <taxon>Viridiplantae</taxon>
        <taxon>Streptophyta</taxon>
        <taxon>Embryophyta</taxon>
        <taxon>Tracheophyta</taxon>
        <taxon>Spermatophyta</taxon>
        <taxon>Magnoliopsida</taxon>
        <taxon>Liliopsida</taxon>
        <taxon>Araceae</taxon>
        <taxon>Lemnoideae</taxon>
        <taxon>Spirodela</taxon>
    </lineage>
</organism>
<dbReference type="GO" id="GO:0006351">
    <property type="term" value="P:DNA-templated transcription"/>
    <property type="evidence" value="ECO:0007669"/>
    <property type="project" value="UniProtKB-UniRule"/>
</dbReference>
<evidence type="ECO:0000256" key="5">
    <source>
        <dbReference type="RuleBase" id="RU367127"/>
    </source>
</evidence>
<evidence type="ECO:0000313" key="10">
    <source>
        <dbReference type="Proteomes" id="UP000663760"/>
    </source>
</evidence>
<keyword evidence="5" id="KW-0010">Activator</keyword>
<protein>
    <recommendedName>
        <fullName evidence="5">Growth-regulating factor</fullName>
    </recommendedName>
</protein>
<evidence type="ECO:0000256" key="4">
    <source>
        <dbReference type="PROSITE-ProRule" id="PRU01002"/>
    </source>
</evidence>
<gene>
    <name evidence="9" type="ORF">SI8410_01000105</name>
</gene>
<reference evidence="9" key="1">
    <citation type="submission" date="2020-02" db="EMBL/GenBank/DDBJ databases">
        <authorList>
            <person name="Scholz U."/>
            <person name="Mascher M."/>
            <person name="Fiebig A."/>
        </authorList>
    </citation>
    <scope>NUCLEOTIDE SEQUENCE</scope>
</reference>
<dbReference type="EMBL" id="LR746264">
    <property type="protein sequence ID" value="CAA7387704.1"/>
    <property type="molecule type" value="Genomic_DNA"/>
</dbReference>
<comment type="similarity">
    <text evidence="2 5">Belongs to the GRF family.</text>
</comment>
<dbReference type="GO" id="GO:0006355">
    <property type="term" value="P:regulation of DNA-templated transcription"/>
    <property type="evidence" value="ECO:0007669"/>
    <property type="project" value="InterPro"/>
</dbReference>
<dbReference type="GO" id="GO:0032502">
    <property type="term" value="P:developmental process"/>
    <property type="evidence" value="ECO:0007669"/>
    <property type="project" value="InterPro"/>
</dbReference>
<feature type="compositionally biased region" description="Low complexity" evidence="6">
    <location>
        <begin position="51"/>
        <end position="60"/>
    </location>
</feature>
<feature type="short sequence motif" description="Bipartite nuclear localization signal" evidence="4">
    <location>
        <begin position="222"/>
        <end position="229"/>
    </location>
</feature>
<evidence type="ECO:0000256" key="3">
    <source>
        <dbReference type="ARBA" id="ARBA00023242"/>
    </source>
</evidence>
<comment type="subcellular location">
    <subcellularLocation>
        <location evidence="1 4 5">Nucleus</location>
    </subcellularLocation>
</comment>
<feature type="short sequence motif" description="Bipartite nuclear localization signal" evidence="4">
    <location>
        <begin position="194"/>
        <end position="204"/>
    </location>
</feature>
<keyword evidence="5" id="KW-0804">Transcription</keyword>
<comment type="function">
    <text evidence="5">Transcription activator.</text>
</comment>
<dbReference type="GO" id="GO:0005524">
    <property type="term" value="F:ATP binding"/>
    <property type="evidence" value="ECO:0007669"/>
    <property type="project" value="UniProtKB-UniRule"/>
</dbReference>
<dbReference type="AlphaFoldDB" id="A0A7I8JVW9"/>
<evidence type="ECO:0000259" key="8">
    <source>
        <dbReference type="PROSITE" id="PS51667"/>
    </source>
</evidence>
<evidence type="ECO:0000256" key="6">
    <source>
        <dbReference type="SAM" id="MobiDB-lite"/>
    </source>
</evidence>
<keyword evidence="5" id="KW-0805">Transcription regulation</keyword>
<accession>A0A7I8JVW9</accession>
<evidence type="ECO:0000259" key="7">
    <source>
        <dbReference type="PROSITE" id="PS51666"/>
    </source>
</evidence>
<dbReference type="InterPro" id="IPR031137">
    <property type="entry name" value="GRF"/>
</dbReference>